<evidence type="ECO:0000256" key="4">
    <source>
        <dbReference type="ARBA" id="ARBA00022452"/>
    </source>
</evidence>
<dbReference type="Pfam" id="PF02321">
    <property type="entry name" value="OEP"/>
    <property type="match status" value="2"/>
</dbReference>
<evidence type="ECO:0000256" key="3">
    <source>
        <dbReference type="ARBA" id="ARBA00022448"/>
    </source>
</evidence>
<feature type="signal peptide" evidence="10">
    <location>
        <begin position="1"/>
        <end position="20"/>
    </location>
</feature>
<evidence type="ECO:0000256" key="6">
    <source>
        <dbReference type="ARBA" id="ARBA00023136"/>
    </source>
</evidence>
<dbReference type="InterPro" id="IPR051906">
    <property type="entry name" value="TolC-like"/>
</dbReference>
<evidence type="ECO:0000256" key="9">
    <source>
        <dbReference type="SAM" id="MobiDB-lite"/>
    </source>
</evidence>
<keyword evidence="5" id="KW-0812">Transmembrane</keyword>
<organism evidence="11 12">
    <name type="scientific">Franconibacter pulveris</name>
    <dbReference type="NCBI Taxonomy" id="435910"/>
    <lineage>
        <taxon>Bacteria</taxon>
        <taxon>Pseudomonadati</taxon>
        <taxon>Pseudomonadota</taxon>
        <taxon>Gammaproteobacteria</taxon>
        <taxon>Enterobacterales</taxon>
        <taxon>Enterobacteriaceae</taxon>
        <taxon>Franconibacter</taxon>
    </lineage>
</organism>
<keyword evidence="6" id="KW-0472">Membrane</keyword>
<comment type="caution">
    <text evidence="11">The sequence shown here is derived from an EMBL/GenBank/DDBJ whole genome shotgun (WGS) entry which is preliminary data.</text>
</comment>
<comment type="similarity">
    <text evidence="2">Belongs to the outer membrane factor (OMF) (TC 1.B.17) family.</text>
</comment>
<evidence type="ECO:0000313" key="12">
    <source>
        <dbReference type="Proteomes" id="UP000037315"/>
    </source>
</evidence>
<dbReference type="InterPro" id="IPR010130">
    <property type="entry name" value="T1SS_OMP_TolC"/>
</dbReference>
<keyword evidence="12" id="KW-1185">Reference proteome</keyword>
<dbReference type="AlphaFoldDB" id="A0A0J8VLP8"/>
<dbReference type="RefSeq" id="WP_048888136.1">
    <property type="nucleotide sequence ID" value="NZ_LFEJ01000015.1"/>
</dbReference>
<gene>
    <name evidence="11" type="ORF">ACH50_13420</name>
</gene>
<evidence type="ECO:0000313" key="11">
    <source>
        <dbReference type="EMBL" id="KMV34398.1"/>
    </source>
</evidence>
<dbReference type="GO" id="GO:0009279">
    <property type="term" value="C:cell outer membrane"/>
    <property type="evidence" value="ECO:0007669"/>
    <property type="project" value="UniProtKB-SubCell"/>
</dbReference>
<dbReference type="STRING" id="1121863.GCA_000621185_03923"/>
<keyword evidence="7" id="KW-0998">Cell outer membrane</keyword>
<keyword evidence="4" id="KW-1134">Transmembrane beta strand</keyword>
<keyword evidence="3" id="KW-0813">Transport</keyword>
<dbReference type="GO" id="GO:0015288">
    <property type="term" value="F:porin activity"/>
    <property type="evidence" value="ECO:0007669"/>
    <property type="project" value="TreeGrafter"/>
</dbReference>
<evidence type="ECO:0000256" key="8">
    <source>
        <dbReference type="SAM" id="Coils"/>
    </source>
</evidence>
<feature type="compositionally biased region" description="Basic and acidic residues" evidence="9">
    <location>
        <begin position="257"/>
        <end position="270"/>
    </location>
</feature>
<feature type="coiled-coil region" evidence="8">
    <location>
        <begin position="319"/>
        <end position="346"/>
    </location>
</feature>
<accession>A0A0J8VLP8</accession>
<dbReference type="OrthoDB" id="314748at2"/>
<dbReference type="Proteomes" id="UP000037315">
    <property type="component" value="Unassembled WGS sequence"/>
</dbReference>
<dbReference type="EMBL" id="LFEJ01000015">
    <property type="protein sequence ID" value="KMV34398.1"/>
    <property type="molecule type" value="Genomic_DNA"/>
</dbReference>
<reference evidence="11 12" key="1">
    <citation type="submission" date="2015-06" db="EMBL/GenBank/DDBJ databases">
        <title>Genome sequencing of Cronobacter sp. strain DJ34 isolated from petroleum contaminated sludge of Duliajan Oil Fields, Assam, India.</title>
        <authorList>
            <person name="Pal S."/>
            <person name="Banerjee T.D."/>
            <person name="Roy A."/>
            <person name="Sar P."/>
            <person name="Kazy S.K."/>
        </authorList>
    </citation>
    <scope>NUCLEOTIDE SEQUENCE [LARGE SCALE GENOMIC DNA]</scope>
    <source>
        <strain evidence="11 12">DJ34</strain>
    </source>
</reference>
<evidence type="ECO:0000256" key="7">
    <source>
        <dbReference type="ARBA" id="ARBA00023237"/>
    </source>
</evidence>
<evidence type="ECO:0000256" key="5">
    <source>
        <dbReference type="ARBA" id="ARBA00022692"/>
    </source>
</evidence>
<dbReference type="PANTHER" id="PTHR30026:SF22">
    <property type="entry name" value="OUTER MEMBRANE EFFLUX PROTEIN"/>
    <property type="match status" value="1"/>
</dbReference>
<protein>
    <submittedName>
        <fullName evidence="11">Uncharacterized protein</fullName>
    </submittedName>
</protein>
<evidence type="ECO:0000256" key="10">
    <source>
        <dbReference type="SAM" id="SignalP"/>
    </source>
</evidence>
<dbReference type="GO" id="GO:1990281">
    <property type="term" value="C:efflux pump complex"/>
    <property type="evidence" value="ECO:0007669"/>
    <property type="project" value="TreeGrafter"/>
</dbReference>
<evidence type="ECO:0000256" key="1">
    <source>
        <dbReference type="ARBA" id="ARBA00004442"/>
    </source>
</evidence>
<proteinExistence type="inferred from homology"/>
<sequence length="443" mass="48526">MMKLPLSSLWLLLLALPLPAASGLLATSAEPAFSAPPAEPMRADDSGLREAILRAFARHPRIAEAAAQIQVSRARLDEAKSGWYPQIALQGSAGHADSTRSDGAGGVTLSQLLYDFGKTRGRVDEQERLTEANRFALYDTLTRVAQETLLAWLDAKRQQTLAQASREQLSGLEDIARLATLRAEAGLNSDSDKLQAQTRIDGMRASEAQYQALEQAALARLSVLTGDANPQLGPLPPLFAREPLKRIDYESTSAVRSAREKQRASDERVRQAQADRWPTLKAEAGRTRYINNGDGWWDDSVQLRVNAPLYQGGAINARVQAAEGEREAARAEVEQAQRLIDQSAANANAALTGAKARLRAGERQYQSAVRTREVYRNEYQLGKRSLNDLLSSEQDLFQAQITREEARFDAAVASVNYAAAADTLLDWFDIDRSAQSGDTLPSL</sequence>
<dbReference type="NCBIfam" id="TIGR01844">
    <property type="entry name" value="type_I_sec_TolC"/>
    <property type="match status" value="1"/>
</dbReference>
<dbReference type="Gene3D" id="1.20.1600.10">
    <property type="entry name" value="Outer membrane efflux proteins (OEP)"/>
    <property type="match status" value="1"/>
</dbReference>
<feature type="region of interest" description="Disordered" evidence="9">
    <location>
        <begin position="251"/>
        <end position="274"/>
    </location>
</feature>
<dbReference type="PANTHER" id="PTHR30026">
    <property type="entry name" value="OUTER MEMBRANE PROTEIN TOLC"/>
    <property type="match status" value="1"/>
</dbReference>
<dbReference type="PATRIC" id="fig|1656095.3.peg.2772"/>
<dbReference type="GO" id="GO:0015562">
    <property type="term" value="F:efflux transmembrane transporter activity"/>
    <property type="evidence" value="ECO:0007669"/>
    <property type="project" value="InterPro"/>
</dbReference>
<keyword evidence="10" id="KW-0732">Signal</keyword>
<name>A0A0J8VLP8_9ENTR</name>
<feature type="chain" id="PRO_5005310897" evidence="10">
    <location>
        <begin position="21"/>
        <end position="443"/>
    </location>
</feature>
<evidence type="ECO:0000256" key="2">
    <source>
        <dbReference type="ARBA" id="ARBA00007613"/>
    </source>
</evidence>
<keyword evidence="8" id="KW-0175">Coiled coil</keyword>
<comment type="subcellular location">
    <subcellularLocation>
        <location evidence="1">Cell outer membrane</location>
    </subcellularLocation>
</comment>
<dbReference type="SUPFAM" id="SSF56954">
    <property type="entry name" value="Outer membrane efflux proteins (OEP)"/>
    <property type="match status" value="1"/>
</dbReference>
<dbReference type="InterPro" id="IPR003423">
    <property type="entry name" value="OMP_efflux"/>
</dbReference>